<dbReference type="InterPro" id="IPR039564">
    <property type="entry name" value="Peptidase_C39-like"/>
</dbReference>
<dbReference type="RefSeq" id="WP_075064232.1">
    <property type="nucleotide sequence ID" value="NZ_LGCL01000041.1"/>
</dbReference>
<dbReference type="SUPFAM" id="SSF48452">
    <property type="entry name" value="TPR-like"/>
    <property type="match status" value="1"/>
</dbReference>
<comment type="caution">
    <text evidence="3">The sequence shown here is derived from an EMBL/GenBank/DDBJ whole genome shotgun (WGS) entry which is preliminary data.</text>
</comment>
<protein>
    <recommendedName>
        <fullName evidence="2">Peptidase C39-like domain-containing protein</fullName>
    </recommendedName>
</protein>
<accession>A0A0P6WXZ2</accession>
<dbReference type="Gene3D" id="1.25.40.10">
    <property type="entry name" value="Tetratricopeptide repeat domain"/>
    <property type="match status" value="1"/>
</dbReference>
<sequence length="429" mass="48210">MVKNKQQLILIGAAIVAAALLVIAFTPLGESLTFHLNQWKYRIDYALNPPEEVVFVPRTTNPAVRVETFTPTALPAETQNAATPTVGQSPTPAATPTPPPAQANITGIRYIDQHYGQNKCAPATLAMALSYWGWDENPSVMDPFLMPFEFDKNVMPYELVSFVAEQTQQSVISRTGGTIELLERLISAGFPVMVEKGVYERDLSGKVSWMGHYQVVSGYDRAQQRFTTQDSYHTANYIVSYEDMQRGWRSFNYTFLVIYNPEKEADLFQVLGSYADVNAANQAAMQIAQTESASLEGQAKFFALFNYGSSLVSLQDYYGASQAYDQAWAYYAGLPAEDRPWRIMWYQTGPYFAYYYSGRYQDLIDLATQTIDAASQPYLEESWYWRARGYAAAGMVEEAVSDLRTSLQYHPEFSPSVAMLQELGYTAEP</sequence>
<keyword evidence="4" id="KW-1185">Reference proteome</keyword>
<dbReference type="Gene3D" id="3.90.70.10">
    <property type="entry name" value="Cysteine proteinases"/>
    <property type="match status" value="1"/>
</dbReference>
<feature type="compositionally biased region" description="Polar residues" evidence="1">
    <location>
        <begin position="77"/>
        <end position="89"/>
    </location>
</feature>
<gene>
    <name evidence="3" type="ORF">ADN00_16925</name>
</gene>
<name>A0A0P6WXZ2_9CHLR</name>
<dbReference type="OrthoDB" id="147016at2"/>
<feature type="domain" description="Peptidase C39-like" evidence="2">
    <location>
        <begin position="108"/>
        <end position="232"/>
    </location>
</feature>
<dbReference type="InterPro" id="IPR011990">
    <property type="entry name" value="TPR-like_helical_dom_sf"/>
</dbReference>
<dbReference type="Pfam" id="PF13529">
    <property type="entry name" value="Peptidase_C39_2"/>
    <property type="match status" value="1"/>
</dbReference>
<evidence type="ECO:0000313" key="4">
    <source>
        <dbReference type="Proteomes" id="UP000050417"/>
    </source>
</evidence>
<dbReference type="AlphaFoldDB" id="A0A0P6WXZ2"/>
<evidence type="ECO:0000256" key="1">
    <source>
        <dbReference type="SAM" id="MobiDB-lite"/>
    </source>
</evidence>
<feature type="region of interest" description="Disordered" evidence="1">
    <location>
        <begin position="73"/>
        <end position="102"/>
    </location>
</feature>
<dbReference type="EMBL" id="LGCL01000041">
    <property type="protein sequence ID" value="KPL71385.1"/>
    <property type="molecule type" value="Genomic_DNA"/>
</dbReference>
<proteinExistence type="predicted"/>
<dbReference type="Proteomes" id="UP000050417">
    <property type="component" value="Unassembled WGS sequence"/>
</dbReference>
<dbReference type="STRING" id="1134406.ADN00_16925"/>
<reference evidence="3 4" key="1">
    <citation type="submission" date="2015-07" db="EMBL/GenBank/DDBJ databases">
        <title>Genome sequence of Ornatilinea apprima DSM 23815.</title>
        <authorList>
            <person name="Hemp J."/>
            <person name="Ward L.M."/>
            <person name="Pace L.A."/>
            <person name="Fischer W.W."/>
        </authorList>
    </citation>
    <scope>NUCLEOTIDE SEQUENCE [LARGE SCALE GENOMIC DNA]</scope>
    <source>
        <strain evidence="3 4">P3M-1</strain>
    </source>
</reference>
<organism evidence="3 4">
    <name type="scientific">Ornatilinea apprima</name>
    <dbReference type="NCBI Taxonomy" id="1134406"/>
    <lineage>
        <taxon>Bacteria</taxon>
        <taxon>Bacillati</taxon>
        <taxon>Chloroflexota</taxon>
        <taxon>Anaerolineae</taxon>
        <taxon>Anaerolineales</taxon>
        <taxon>Anaerolineaceae</taxon>
        <taxon>Ornatilinea</taxon>
    </lineage>
</organism>
<evidence type="ECO:0000313" key="3">
    <source>
        <dbReference type="EMBL" id="KPL71385.1"/>
    </source>
</evidence>
<evidence type="ECO:0000259" key="2">
    <source>
        <dbReference type="Pfam" id="PF13529"/>
    </source>
</evidence>